<dbReference type="OMA" id="YLSPIEH"/>
<gene>
    <name evidence="1" type="ORF">X975_24545</name>
</gene>
<evidence type="ECO:0000313" key="2">
    <source>
        <dbReference type="Proteomes" id="UP000054359"/>
    </source>
</evidence>
<dbReference type="InterPro" id="IPR036397">
    <property type="entry name" value="RNaseH_sf"/>
</dbReference>
<dbReference type="OrthoDB" id="4843387at2759"/>
<organism evidence="1 2">
    <name type="scientific">Stegodyphus mimosarum</name>
    <name type="common">African social velvet spider</name>
    <dbReference type="NCBI Taxonomy" id="407821"/>
    <lineage>
        <taxon>Eukaryota</taxon>
        <taxon>Metazoa</taxon>
        <taxon>Ecdysozoa</taxon>
        <taxon>Arthropoda</taxon>
        <taxon>Chelicerata</taxon>
        <taxon>Arachnida</taxon>
        <taxon>Araneae</taxon>
        <taxon>Araneomorphae</taxon>
        <taxon>Entelegynae</taxon>
        <taxon>Eresoidea</taxon>
        <taxon>Eresidae</taxon>
        <taxon>Stegodyphus</taxon>
    </lineage>
</organism>
<accession>A0A087T4Y5</accession>
<dbReference type="GO" id="GO:0003676">
    <property type="term" value="F:nucleic acid binding"/>
    <property type="evidence" value="ECO:0007669"/>
    <property type="project" value="InterPro"/>
</dbReference>
<sequence>MVWGAISFHRRTPLVVVRRNLTAQRYVDEVLRPVVLPFMSRRPGLTFQQDNARSHTAHLSTACLSACRKLLWPARSPYLSPIEHA</sequence>
<dbReference type="Gene3D" id="3.30.420.10">
    <property type="entry name" value="Ribonuclease H-like superfamily/Ribonuclease H"/>
    <property type="match status" value="1"/>
</dbReference>
<protein>
    <recommendedName>
        <fullName evidence="3">Transposable element Tcb2 transposase</fullName>
    </recommendedName>
</protein>
<reference evidence="1 2" key="1">
    <citation type="submission" date="2013-11" db="EMBL/GenBank/DDBJ databases">
        <title>Genome sequencing of Stegodyphus mimosarum.</title>
        <authorList>
            <person name="Bechsgaard J."/>
        </authorList>
    </citation>
    <scope>NUCLEOTIDE SEQUENCE [LARGE SCALE GENOMIC DNA]</scope>
</reference>
<dbReference type="STRING" id="407821.A0A087T4Y5"/>
<dbReference type="AlphaFoldDB" id="A0A087T4Y5"/>
<evidence type="ECO:0000313" key="1">
    <source>
        <dbReference type="EMBL" id="KFM60174.1"/>
    </source>
</evidence>
<proteinExistence type="predicted"/>
<feature type="non-terminal residue" evidence="1">
    <location>
        <position position="85"/>
    </location>
</feature>
<evidence type="ECO:0008006" key="3">
    <source>
        <dbReference type="Google" id="ProtNLM"/>
    </source>
</evidence>
<dbReference type="EMBL" id="KK113427">
    <property type="protein sequence ID" value="KFM60174.1"/>
    <property type="molecule type" value="Genomic_DNA"/>
</dbReference>
<name>A0A087T4Y5_STEMI</name>
<dbReference type="Proteomes" id="UP000054359">
    <property type="component" value="Unassembled WGS sequence"/>
</dbReference>
<keyword evidence="2" id="KW-1185">Reference proteome</keyword>